<keyword evidence="7" id="KW-1185">Reference proteome</keyword>
<dbReference type="Proteomes" id="UP001526430">
    <property type="component" value="Unassembled WGS sequence"/>
</dbReference>
<organism evidence="6 7">
    <name type="scientific">Sabulicella glaciei</name>
    <dbReference type="NCBI Taxonomy" id="2984948"/>
    <lineage>
        <taxon>Bacteria</taxon>
        <taxon>Pseudomonadati</taxon>
        <taxon>Pseudomonadota</taxon>
        <taxon>Alphaproteobacteria</taxon>
        <taxon>Acetobacterales</taxon>
        <taxon>Acetobacteraceae</taxon>
        <taxon>Sabulicella</taxon>
    </lineage>
</organism>
<feature type="signal peptide" evidence="4">
    <location>
        <begin position="1"/>
        <end position="23"/>
    </location>
</feature>
<keyword evidence="2 4" id="KW-0732">Signal</keyword>
<dbReference type="Gene3D" id="3.40.50.2300">
    <property type="match status" value="2"/>
</dbReference>
<evidence type="ECO:0000313" key="6">
    <source>
        <dbReference type="EMBL" id="MCW8087750.1"/>
    </source>
</evidence>
<dbReference type="EMBL" id="JAPFQI010000021">
    <property type="protein sequence ID" value="MCW8087750.1"/>
    <property type="molecule type" value="Genomic_DNA"/>
</dbReference>
<evidence type="ECO:0000256" key="3">
    <source>
        <dbReference type="ARBA" id="ARBA00022970"/>
    </source>
</evidence>
<keyword evidence="3" id="KW-0029">Amino-acid transport</keyword>
<evidence type="ECO:0000256" key="1">
    <source>
        <dbReference type="ARBA" id="ARBA00010062"/>
    </source>
</evidence>
<dbReference type="PANTHER" id="PTHR30483:SF6">
    <property type="entry name" value="PERIPLASMIC BINDING PROTEIN OF ABC TRANSPORTER FOR NATURAL AMINO ACIDS"/>
    <property type="match status" value="1"/>
</dbReference>
<proteinExistence type="inferred from homology"/>
<dbReference type="InterPro" id="IPR028082">
    <property type="entry name" value="Peripla_BP_I"/>
</dbReference>
<dbReference type="RefSeq" id="WP_301591956.1">
    <property type="nucleotide sequence ID" value="NZ_JAPFQI010000021.1"/>
</dbReference>
<protein>
    <submittedName>
        <fullName evidence="6">Penicillin-binding protein activator</fullName>
    </submittedName>
</protein>
<accession>A0ABT3P004</accession>
<evidence type="ECO:0000259" key="5">
    <source>
        <dbReference type="Pfam" id="PF13458"/>
    </source>
</evidence>
<keyword evidence="3" id="KW-0813">Transport</keyword>
<dbReference type="SUPFAM" id="SSF53822">
    <property type="entry name" value="Periplasmic binding protein-like I"/>
    <property type="match status" value="1"/>
</dbReference>
<gene>
    <name evidence="6" type="ORF">OF850_19260</name>
</gene>
<dbReference type="PANTHER" id="PTHR30483">
    <property type="entry name" value="LEUCINE-SPECIFIC-BINDING PROTEIN"/>
    <property type="match status" value="1"/>
</dbReference>
<evidence type="ECO:0000256" key="4">
    <source>
        <dbReference type="SAM" id="SignalP"/>
    </source>
</evidence>
<name>A0ABT3P004_9PROT</name>
<dbReference type="Pfam" id="PF13458">
    <property type="entry name" value="Peripla_BP_6"/>
    <property type="match status" value="1"/>
</dbReference>
<evidence type="ECO:0000256" key="2">
    <source>
        <dbReference type="ARBA" id="ARBA00022729"/>
    </source>
</evidence>
<dbReference type="InterPro" id="IPR028081">
    <property type="entry name" value="Leu-bd"/>
</dbReference>
<dbReference type="PROSITE" id="PS51257">
    <property type="entry name" value="PROKAR_LIPOPROTEIN"/>
    <property type="match status" value="1"/>
</dbReference>
<evidence type="ECO:0000313" key="7">
    <source>
        <dbReference type="Proteomes" id="UP001526430"/>
    </source>
</evidence>
<comment type="caution">
    <text evidence="6">The sequence shown here is derived from an EMBL/GenBank/DDBJ whole genome shotgun (WGS) entry which is preliminary data.</text>
</comment>
<feature type="chain" id="PRO_5047019174" evidence="4">
    <location>
        <begin position="24"/>
        <end position="382"/>
    </location>
</feature>
<comment type="similarity">
    <text evidence="1">Belongs to the leucine-binding protein family.</text>
</comment>
<reference evidence="6 7" key="1">
    <citation type="submission" date="2022-10" db="EMBL/GenBank/DDBJ databases">
        <title>Roseococcus glaciei nov., sp. nov., isolated from glacier.</title>
        <authorList>
            <person name="Liu Q."/>
            <person name="Xin Y.-H."/>
        </authorList>
    </citation>
    <scope>NUCLEOTIDE SEQUENCE [LARGE SCALE GENOMIC DNA]</scope>
    <source>
        <strain evidence="6 7">MDT2-1-1</strain>
    </source>
</reference>
<dbReference type="InterPro" id="IPR051010">
    <property type="entry name" value="BCAA_transport"/>
</dbReference>
<sequence length="382" mass="38131">MPRRPWALLPGALFLLLIGCAPQAPQGFPGYAPAPGWGPPPMAGPVPMEAPRTRVALLLPLSGGNAPLGQAMQNAATLALFESGDPSLELVPRDTRSSASGASEAARRAMAEGAQAIAGPLTLGETAAVSGVVRGSPVPVFAFTADEAQAGPQVWVMGITPTQQARRMVSAAAQAGARRFALLAPEDAFGQRLASAMRGALSELGLPPPTVQFTAPRGGDMAGPVENLAAAQPDAILLGGGGAFARQAGPAIATAFGPNRPRLLGTVLWANEAGLGSEPSLAGAWFPGADPQGRGRFDGHYAAAFGGPPPRLAGTAYDGAALAARAVREGTAPVGMTFLGADGPMQILPGGVVSRGLAVFALRPGGDPVVVQPAPAPGGAGS</sequence>
<dbReference type="CDD" id="cd06339">
    <property type="entry name" value="PBP1_YraM_LppC_lipoprotein-like"/>
    <property type="match status" value="1"/>
</dbReference>
<feature type="domain" description="Leucine-binding protein" evidence="5">
    <location>
        <begin position="54"/>
        <end position="330"/>
    </location>
</feature>